<dbReference type="InterPro" id="IPR013656">
    <property type="entry name" value="PAS_4"/>
</dbReference>
<dbReference type="NCBIfam" id="TIGR00229">
    <property type="entry name" value="sensory_box"/>
    <property type="match status" value="6"/>
</dbReference>
<dbReference type="InterPro" id="IPR000014">
    <property type="entry name" value="PAS"/>
</dbReference>
<evidence type="ECO:0000256" key="5">
    <source>
        <dbReference type="ARBA" id="ARBA00022777"/>
    </source>
</evidence>
<organism evidence="9 10">
    <name type="scientific">Pontibacter silvestris</name>
    <dbReference type="NCBI Taxonomy" id="2305183"/>
    <lineage>
        <taxon>Bacteria</taxon>
        <taxon>Pseudomonadati</taxon>
        <taxon>Bacteroidota</taxon>
        <taxon>Cytophagia</taxon>
        <taxon>Cytophagales</taxon>
        <taxon>Hymenobacteraceae</taxon>
        <taxon>Pontibacter</taxon>
    </lineage>
</organism>
<evidence type="ECO:0000313" key="10">
    <source>
        <dbReference type="Proteomes" id="UP001597369"/>
    </source>
</evidence>
<dbReference type="Gene3D" id="3.30.565.10">
    <property type="entry name" value="Histidine kinase-like ATPase, C-terminal domain"/>
    <property type="match status" value="1"/>
</dbReference>
<feature type="domain" description="PAS" evidence="7">
    <location>
        <begin position="252"/>
        <end position="322"/>
    </location>
</feature>
<dbReference type="SMART" id="SM00086">
    <property type="entry name" value="PAC"/>
    <property type="match status" value="4"/>
</dbReference>
<feature type="domain" description="PAS" evidence="7">
    <location>
        <begin position="611"/>
        <end position="682"/>
    </location>
</feature>
<keyword evidence="10" id="KW-1185">Reference proteome</keyword>
<keyword evidence="3" id="KW-0597">Phosphoprotein</keyword>
<feature type="domain" description="PAS" evidence="7">
    <location>
        <begin position="488"/>
        <end position="533"/>
    </location>
</feature>
<dbReference type="InterPro" id="IPR036097">
    <property type="entry name" value="HisK_dim/P_sf"/>
</dbReference>
<accession>A0ABW4WVK1</accession>
<feature type="domain" description="PAC" evidence="8">
    <location>
        <begin position="683"/>
        <end position="737"/>
    </location>
</feature>
<evidence type="ECO:0000256" key="1">
    <source>
        <dbReference type="ARBA" id="ARBA00000085"/>
    </source>
</evidence>
<dbReference type="PANTHER" id="PTHR43304:SF1">
    <property type="entry name" value="PAC DOMAIN-CONTAINING PROTEIN"/>
    <property type="match status" value="1"/>
</dbReference>
<feature type="domain" description="PAS" evidence="7">
    <location>
        <begin position="6"/>
        <end position="76"/>
    </location>
</feature>
<dbReference type="Gene3D" id="3.30.450.20">
    <property type="entry name" value="PAS domain"/>
    <property type="match status" value="6"/>
</dbReference>
<proteinExistence type="predicted"/>
<evidence type="ECO:0000259" key="8">
    <source>
        <dbReference type="PROSITE" id="PS50113"/>
    </source>
</evidence>
<dbReference type="Proteomes" id="UP001597369">
    <property type="component" value="Unassembled WGS sequence"/>
</dbReference>
<evidence type="ECO:0000256" key="3">
    <source>
        <dbReference type="ARBA" id="ARBA00022553"/>
    </source>
</evidence>
<evidence type="ECO:0000313" key="9">
    <source>
        <dbReference type="EMBL" id="MFD2065805.1"/>
    </source>
</evidence>
<dbReference type="CDD" id="cd00130">
    <property type="entry name" value="PAS"/>
    <property type="match status" value="6"/>
</dbReference>
<feature type="domain" description="PAS" evidence="7">
    <location>
        <begin position="365"/>
        <end position="436"/>
    </location>
</feature>
<dbReference type="CDD" id="cd00082">
    <property type="entry name" value="HisKA"/>
    <property type="match status" value="1"/>
</dbReference>
<sequence length="970" mass="110617">MESRLSPNVWEKMVQASPDLFCTFNRNGKFTYASSASSNILGYHEEELKGRHYTEFLNTDYLSATQKAFEDILTGSKANNFENCFIHKNGSSVPMLWSAVWSEEEQSVFCVGRDITERKISRSKLEESEQRYKGLFEYNPDILFVESKEGLVTEVNYSFCNTLGLSSEEVVGLPASSFLPAEMVAVSEMYFKEALLGNTLRFDLELMTANTEHRVFDTIKFPVMVNGAVVGVQTIAKDITPIIHSFETIQQQKKKLNTIFESITDAFITLDNSSNITYINSEAERLVHLDKRYHIGKNIWRIFPEQVGGKFQTQYLYALETGKAVHFTGYLHEVDKWLQVKAFPSAEGLSIYFDDVSEQVRSREELEKLSLVASKTINSVVITDKDGQIEWVNESFTRLTGYTPSEAVGKAPYTLLLGEETDQATVERVLEKIKNAEPFKEELLVYRKSGEKRWFEVEVTPVFNEASDMVRRIAIHTDITGRIQAQRELEKLSLVASKVNSGVLIIDKALKIEWVNEGFTKLTGYEFEEALGRVPFELLCNSKADTKSYQLLRSKMMQGKPVDVEILYSKKDGQDVWVRVQVNPIYDEGGNVTKYVNLQADVTERVNSRKELEKLSLVASKTNNSVLIVDRDFRIEWVNESFIRLFGYSMEEAIGKKPSELLHNQNTDETTFRLLEGKLNQGHPISFEILNYTKNRQEVWLSVDISPILDEHGEPERFVGVQTDITALKRSEIELSKLTKDLYRQNNDLQQFTYIVSHNLRSPVANALGIADLLPSINSESEMYDTSLKYLKESILQLDTVLKDMNRILSIRDSKGTLELERVEINDAIQQAQSSLKEPLQQCDGVVYSIIPNGFKVKASKAYLYSIFYNLLSNAIKYRAQERTLEVHIKVLDNSEDEVLVSFSDNGSGFDLEKAKDNVFKLYKRFHTDRKGKGIGLFLVKTHLEAMGGRIEVKSQVGQGTEFFIYLPKI</sequence>
<keyword evidence="4" id="KW-0808">Transferase</keyword>
<feature type="domain" description="PAC" evidence="8">
    <location>
        <begin position="562"/>
        <end position="614"/>
    </location>
</feature>
<name>A0ABW4WVK1_9BACT</name>
<gene>
    <name evidence="9" type="ORF">ACFSKU_02845</name>
</gene>
<dbReference type="Pfam" id="PF08448">
    <property type="entry name" value="PAS_4"/>
    <property type="match status" value="2"/>
</dbReference>
<evidence type="ECO:0000256" key="2">
    <source>
        <dbReference type="ARBA" id="ARBA00012438"/>
    </source>
</evidence>
<dbReference type="InterPro" id="IPR035965">
    <property type="entry name" value="PAS-like_dom_sf"/>
</dbReference>
<dbReference type="PROSITE" id="PS50113">
    <property type="entry name" value="PAC"/>
    <property type="match status" value="4"/>
</dbReference>
<dbReference type="SUPFAM" id="SSF55785">
    <property type="entry name" value="PYP-like sensor domain (PAS domain)"/>
    <property type="match status" value="6"/>
</dbReference>
<reference evidence="10" key="1">
    <citation type="journal article" date="2019" name="Int. J. Syst. Evol. Microbiol.">
        <title>The Global Catalogue of Microorganisms (GCM) 10K type strain sequencing project: providing services to taxonomists for standard genome sequencing and annotation.</title>
        <authorList>
            <consortium name="The Broad Institute Genomics Platform"/>
            <consortium name="The Broad Institute Genome Sequencing Center for Infectious Disease"/>
            <person name="Wu L."/>
            <person name="Ma J."/>
        </authorList>
    </citation>
    <scope>NUCLEOTIDE SEQUENCE [LARGE SCALE GENOMIC DNA]</scope>
    <source>
        <strain evidence="10">JCM 16545</strain>
    </source>
</reference>
<dbReference type="Pfam" id="PF13426">
    <property type="entry name" value="PAS_9"/>
    <property type="match status" value="4"/>
</dbReference>
<dbReference type="Gene3D" id="1.10.287.130">
    <property type="match status" value="1"/>
</dbReference>
<feature type="domain" description="Histidine kinase" evidence="6">
    <location>
        <begin position="755"/>
        <end position="970"/>
    </location>
</feature>
<dbReference type="InterPro" id="IPR000700">
    <property type="entry name" value="PAS-assoc_C"/>
</dbReference>
<evidence type="ECO:0000256" key="4">
    <source>
        <dbReference type="ARBA" id="ARBA00022679"/>
    </source>
</evidence>
<dbReference type="InterPro" id="IPR003661">
    <property type="entry name" value="HisK_dim/P_dom"/>
</dbReference>
<dbReference type="PROSITE" id="PS50109">
    <property type="entry name" value="HIS_KIN"/>
    <property type="match status" value="1"/>
</dbReference>
<dbReference type="InterPro" id="IPR052162">
    <property type="entry name" value="Sensor_kinase/Photoreceptor"/>
</dbReference>
<comment type="caution">
    <text evidence="9">The sequence shown here is derived from an EMBL/GenBank/DDBJ whole genome shotgun (WGS) entry which is preliminary data.</text>
</comment>
<dbReference type="InterPro" id="IPR036890">
    <property type="entry name" value="HATPase_C_sf"/>
</dbReference>
<evidence type="ECO:0000259" key="6">
    <source>
        <dbReference type="PROSITE" id="PS50109"/>
    </source>
</evidence>
<dbReference type="Pfam" id="PF02518">
    <property type="entry name" value="HATPase_c"/>
    <property type="match status" value="1"/>
</dbReference>
<dbReference type="SMART" id="SM00387">
    <property type="entry name" value="HATPase_c"/>
    <property type="match status" value="1"/>
</dbReference>
<dbReference type="RefSeq" id="WP_229962571.1">
    <property type="nucleotide sequence ID" value="NZ_JAJJWI010000026.1"/>
</dbReference>
<dbReference type="InterPro" id="IPR001610">
    <property type="entry name" value="PAC"/>
</dbReference>
<dbReference type="PANTHER" id="PTHR43304">
    <property type="entry name" value="PHYTOCHROME-LIKE PROTEIN CPH1"/>
    <property type="match status" value="1"/>
</dbReference>
<dbReference type="EMBL" id="JBHUHV010000009">
    <property type="protein sequence ID" value="MFD2065805.1"/>
    <property type="molecule type" value="Genomic_DNA"/>
</dbReference>
<dbReference type="InterPro" id="IPR004358">
    <property type="entry name" value="Sig_transdc_His_kin-like_C"/>
</dbReference>
<dbReference type="InterPro" id="IPR005467">
    <property type="entry name" value="His_kinase_dom"/>
</dbReference>
<dbReference type="InterPro" id="IPR003594">
    <property type="entry name" value="HATPase_dom"/>
</dbReference>
<protein>
    <recommendedName>
        <fullName evidence="2">histidine kinase</fullName>
        <ecNumber evidence="2">2.7.13.3</ecNumber>
    </recommendedName>
</protein>
<comment type="catalytic activity">
    <reaction evidence="1">
        <text>ATP + protein L-histidine = ADP + protein N-phospho-L-histidine.</text>
        <dbReference type="EC" id="2.7.13.3"/>
    </reaction>
</comment>
<dbReference type="SUPFAM" id="SSF47384">
    <property type="entry name" value="Homodimeric domain of signal transducing histidine kinase"/>
    <property type="match status" value="1"/>
</dbReference>
<feature type="domain" description="PAS" evidence="7">
    <location>
        <begin position="128"/>
        <end position="198"/>
    </location>
</feature>
<keyword evidence="5" id="KW-0418">Kinase</keyword>
<dbReference type="SUPFAM" id="SSF55874">
    <property type="entry name" value="ATPase domain of HSP90 chaperone/DNA topoisomerase II/histidine kinase"/>
    <property type="match status" value="1"/>
</dbReference>
<dbReference type="SMART" id="SM00091">
    <property type="entry name" value="PAS"/>
    <property type="match status" value="6"/>
</dbReference>
<dbReference type="EC" id="2.7.13.3" evidence="2"/>
<feature type="domain" description="PAC" evidence="8">
    <location>
        <begin position="79"/>
        <end position="127"/>
    </location>
</feature>
<evidence type="ECO:0000259" key="7">
    <source>
        <dbReference type="PROSITE" id="PS50112"/>
    </source>
</evidence>
<dbReference type="PROSITE" id="PS50112">
    <property type="entry name" value="PAS"/>
    <property type="match status" value="6"/>
</dbReference>
<dbReference type="PRINTS" id="PR00344">
    <property type="entry name" value="BCTRLSENSOR"/>
</dbReference>
<feature type="domain" description="PAC" evidence="8">
    <location>
        <begin position="439"/>
        <end position="491"/>
    </location>
</feature>